<organism evidence="2">
    <name type="scientific">Clostridioides difficile</name>
    <name type="common">Peptoclostridium difficile</name>
    <dbReference type="NCBI Taxonomy" id="1496"/>
    <lineage>
        <taxon>Bacteria</taxon>
        <taxon>Bacillati</taxon>
        <taxon>Bacillota</taxon>
        <taxon>Clostridia</taxon>
        <taxon>Peptostreptococcales</taxon>
        <taxon>Peptostreptococcaceae</taxon>
        <taxon>Clostridioides</taxon>
    </lineage>
</organism>
<feature type="domain" description="Pyruvate carboxyltransferase" evidence="1">
    <location>
        <begin position="1"/>
        <end position="82"/>
    </location>
</feature>
<reference evidence="2" key="1">
    <citation type="submission" date="2018-06" db="EMBL/GenBank/DDBJ databases">
        <authorList>
            <consortium name="Pathogen Informatics"/>
            <person name="Doyle S."/>
        </authorList>
    </citation>
    <scope>NUCLEOTIDE SEQUENCE</scope>
    <source>
        <strain evidence="2">NCTC13307</strain>
    </source>
</reference>
<dbReference type="EC" id="2.3.3.13" evidence="2"/>
<proteinExistence type="predicted"/>
<dbReference type="Gene3D" id="3.20.20.70">
    <property type="entry name" value="Aldolase class I"/>
    <property type="match status" value="1"/>
</dbReference>
<dbReference type="EMBL" id="UFWD01000001">
    <property type="protein sequence ID" value="SUY22419.1"/>
    <property type="molecule type" value="Genomic_DNA"/>
</dbReference>
<accession>A0A381I7K8</accession>
<name>A0A381I7K8_CLODI</name>
<protein>
    <submittedName>
        <fullName evidence="2">2-isopropylmalate synthase</fullName>
        <ecNumber evidence="2">2.3.3.13</ecNumber>
    </submittedName>
</protein>
<dbReference type="PANTHER" id="PTHR46911">
    <property type="match status" value="1"/>
</dbReference>
<sequence>MDYALEICEAVIDVWKPTPQKKVIINLPSTVEMATPNVYADQIEWFCKNISCRDSIILSLHTHNDRGTCTAASELGLLAGAR</sequence>
<dbReference type="InterPro" id="IPR013785">
    <property type="entry name" value="Aldolase_TIM"/>
</dbReference>
<dbReference type="GO" id="GO:0003852">
    <property type="term" value="F:2-isopropylmalate synthase activity"/>
    <property type="evidence" value="ECO:0007669"/>
    <property type="project" value="UniProtKB-EC"/>
</dbReference>
<evidence type="ECO:0000313" key="2">
    <source>
        <dbReference type="EMBL" id="SUY22419.1"/>
    </source>
</evidence>
<keyword evidence="2" id="KW-0012">Acyltransferase</keyword>
<evidence type="ECO:0000259" key="1">
    <source>
        <dbReference type="PROSITE" id="PS50991"/>
    </source>
</evidence>
<dbReference type="Pfam" id="PF00682">
    <property type="entry name" value="HMGL-like"/>
    <property type="match status" value="1"/>
</dbReference>
<gene>
    <name evidence="2" type="primary">leuA_2</name>
    <name evidence="2" type="ORF">NCTC13307_01189</name>
</gene>
<dbReference type="SUPFAM" id="SSF51569">
    <property type="entry name" value="Aldolase"/>
    <property type="match status" value="1"/>
</dbReference>
<dbReference type="PROSITE" id="PS50991">
    <property type="entry name" value="PYR_CT"/>
    <property type="match status" value="1"/>
</dbReference>
<keyword evidence="2" id="KW-0808">Transferase</keyword>
<dbReference type="AlphaFoldDB" id="A0A381I7K8"/>
<dbReference type="InterPro" id="IPR000891">
    <property type="entry name" value="PYR_CT"/>
</dbReference>
<dbReference type="PANTHER" id="PTHR46911:SF1">
    <property type="entry name" value="2-ISOPROPYLMALATE SYNTHASE"/>
    <property type="match status" value="1"/>
</dbReference>